<dbReference type="GeneID" id="59344599"/>
<dbReference type="InterPro" id="IPR019734">
    <property type="entry name" value="TPR_rpt"/>
</dbReference>
<gene>
    <name evidence="3" type="ORF">MIND_00529600</name>
</gene>
<protein>
    <submittedName>
        <fullName evidence="3">TPR-REGION domain-containing protein</fullName>
    </submittedName>
</protein>
<dbReference type="PANTHER" id="PTHR22904:SF523">
    <property type="entry name" value="STRESS-INDUCED-PHOSPHOPROTEIN 1"/>
    <property type="match status" value="1"/>
</dbReference>
<organism evidence="3 4">
    <name type="scientific">Mycena indigotica</name>
    <dbReference type="NCBI Taxonomy" id="2126181"/>
    <lineage>
        <taxon>Eukaryota</taxon>
        <taxon>Fungi</taxon>
        <taxon>Dikarya</taxon>
        <taxon>Basidiomycota</taxon>
        <taxon>Agaricomycotina</taxon>
        <taxon>Agaricomycetes</taxon>
        <taxon>Agaricomycetidae</taxon>
        <taxon>Agaricales</taxon>
        <taxon>Marasmiineae</taxon>
        <taxon>Mycenaceae</taxon>
        <taxon>Mycena</taxon>
    </lineage>
</organism>
<dbReference type="RefSeq" id="XP_037222375.1">
    <property type="nucleotide sequence ID" value="XM_037362083.1"/>
</dbReference>
<keyword evidence="2" id="KW-0802">TPR repeat</keyword>
<comment type="caution">
    <text evidence="3">The sequence shown here is derived from an EMBL/GenBank/DDBJ whole genome shotgun (WGS) entry which is preliminary data.</text>
</comment>
<evidence type="ECO:0000313" key="3">
    <source>
        <dbReference type="EMBL" id="KAF7307356.1"/>
    </source>
</evidence>
<dbReference type="SMART" id="SM00028">
    <property type="entry name" value="TPR"/>
    <property type="match status" value="5"/>
</dbReference>
<dbReference type="Proteomes" id="UP000636479">
    <property type="component" value="Unassembled WGS sequence"/>
</dbReference>
<dbReference type="InterPro" id="IPR011990">
    <property type="entry name" value="TPR-like_helical_dom_sf"/>
</dbReference>
<evidence type="ECO:0000313" key="4">
    <source>
        <dbReference type="Proteomes" id="UP000636479"/>
    </source>
</evidence>
<accession>A0A8H6SXQ1</accession>
<name>A0A8H6SXQ1_9AGAR</name>
<dbReference type="SUPFAM" id="SSF48452">
    <property type="entry name" value="TPR-like"/>
    <property type="match status" value="1"/>
</dbReference>
<dbReference type="EMBL" id="JACAZF010000004">
    <property type="protein sequence ID" value="KAF7307356.1"/>
    <property type="molecule type" value="Genomic_DNA"/>
</dbReference>
<evidence type="ECO:0000256" key="2">
    <source>
        <dbReference type="ARBA" id="ARBA00022803"/>
    </source>
</evidence>
<proteinExistence type="predicted"/>
<keyword evidence="4" id="KW-1185">Reference proteome</keyword>
<dbReference type="PANTHER" id="PTHR22904">
    <property type="entry name" value="TPR REPEAT CONTAINING PROTEIN"/>
    <property type="match status" value="1"/>
</dbReference>
<dbReference type="Gene3D" id="1.25.40.10">
    <property type="entry name" value="Tetratricopeptide repeat domain"/>
    <property type="match status" value="1"/>
</dbReference>
<evidence type="ECO:0000256" key="1">
    <source>
        <dbReference type="ARBA" id="ARBA00022737"/>
    </source>
</evidence>
<reference evidence="3" key="1">
    <citation type="submission" date="2020-05" db="EMBL/GenBank/DDBJ databases">
        <title>Mycena genomes resolve the evolution of fungal bioluminescence.</title>
        <authorList>
            <person name="Tsai I.J."/>
        </authorList>
    </citation>
    <scope>NUCLEOTIDE SEQUENCE</scope>
    <source>
        <strain evidence="3">171206Taipei</strain>
    </source>
</reference>
<dbReference type="AlphaFoldDB" id="A0A8H6SXQ1"/>
<dbReference type="OrthoDB" id="2423701at2759"/>
<keyword evidence="1" id="KW-0677">Repeat</keyword>
<sequence>MADVLKAAADALHRQGNYAQAHWKYSEAIAQTPNNAILYANRAATSLKLADYLGALDDASEATAIDPLYIRGWSRIASAAEKLHYWETARSAYMKALSCLGTETSSLHQQVFRRELESGLASATANQNANLPWDRAVVLNDQNLLKRGTLPSSGWVIAVAAMWFERGYKPVQQLATNPRFAIALPGMAIWFETINRALEGLTTGLLNDKRAFKVDPGFIDKMEYQMNMETWNTHAWTTINLNRIKTEFVQRLGPEQTPNDWNPVRRALAVTVRIWIFKGFIATKRGDHAKAVQHYKRTVEILQWGAAKYPHVHRDDRGAHFEASFIRGVQRLYIPAVIAVIHSSQGSAPGRTLEDIEKLARDLKSDTETCAPFPNIEAEPGFYAPFWIYPIAEGLCYVGWVHKQQGIRHKRNKAASEASKEWSKAAKFYTQAAKAYPEDEEERPFLLFAAFECLCWTGAPLRKTLPLCRQIRDSMQAADVVWDGARLSMAAEQRAANCRRAIAFLADNEKKLADKQLTLEDKSMPTFLNEEW</sequence>
<dbReference type="GO" id="GO:0051879">
    <property type="term" value="F:Hsp90 protein binding"/>
    <property type="evidence" value="ECO:0007669"/>
    <property type="project" value="TreeGrafter"/>
</dbReference>